<organism evidence="6 7">
    <name type="scientific">Diaphorina citri</name>
    <name type="common">Asian citrus psyllid</name>
    <dbReference type="NCBI Taxonomy" id="121845"/>
    <lineage>
        <taxon>Eukaryota</taxon>
        <taxon>Metazoa</taxon>
        <taxon>Ecdysozoa</taxon>
        <taxon>Arthropoda</taxon>
        <taxon>Hexapoda</taxon>
        <taxon>Insecta</taxon>
        <taxon>Pterygota</taxon>
        <taxon>Neoptera</taxon>
        <taxon>Paraneoptera</taxon>
        <taxon>Hemiptera</taxon>
        <taxon>Sternorrhyncha</taxon>
        <taxon>Psylloidea</taxon>
        <taxon>Psyllidae</taxon>
        <taxon>Diaphorininae</taxon>
        <taxon>Diaphorina</taxon>
    </lineage>
</organism>
<evidence type="ECO:0000256" key="3">
    <source>
        <dbReference type="ARBA" id="ARBA00023002"/>
    </source>
</evidence>
<dbReference type="PaxDb" id="121845-A0A3Q0JGZ4"/>
<protein>
    <submittedName>
        <fullName evidence="7">Carotenoid isomerooxygenase-like</fullName>
    </submittedName>
</protein>
<comment type="cofactor">
    <cofactor evidence="5">
        <name>Fe(2+)</name>
        <dbReference type="ChEBI" id="CHEBI:29033"/>
    </cofactor>
    <text evidence="5">Binds 1 Fe(2+) ion per subunit.</text>
</comment>
<keyword evidence="2 5" id="KW-0479">Metal-binding</keyword>
<dbReference type="GO" id="GO:0042574">
    <property type="term" value="P:retinal metabolic process"/>
    <property type="evidence" value="ECO:0007669"/>
    <property type="project" value="TreeGrafter"/>
</dbReference>
<evidence type="ECO:0000313" key="7">
    <source>
        <dbReference type="RefSeq" id="XP_026687649.1"/>
    </source>
</evidence>
<gene>
    <name evidence="7" type="primary">LOC103520924</name>
</gene>
<keyword evidence="3" id="KW-0560">Oxidoreductase</keyword>
<keyword evidence="4 5" id="KW-0408">Iron</keyword>
<feature type="binding site" evidence="5">
    <location>
        <position position="210"/>
    </location>
    <ligand>
        <name>Fe cation</name>
        <dbReference type="ChEBI" id="CHEBI:24875"/>
        <note>catalytic</note>
    </ligand>
</feature>
<feature type="binding site" evidence="5">
    <location>
        <position position="273"/>
    </location>
    <ligand>
        <name>Fe cation</name>
        <dbReference type="ChEBI" id="CHEBI:24875"/>
        <note>catalytic</note>
    </ligand>
</feature>
<dbReference type="Pfam" id="PF03055">
    <property type="entry name" value="RPE65"/>
    <property type="match status" value="2"/>
</dbReference>
<name>A0A3Q0JGZ4_DIACI</name>
<dbReference type="InterPro" id="IPR004294">
    <property type="entry name" value="Carotenoid_Oase"/>
</dbReference>
<dbReference type="RefSeq" id="XP_026687649.1">
    <property type="nucleotide sequence ID" value="XM_026831848.1"/>
</dbReference>
<sequence>MNKRGRQVVDIARYFHHLDNDATIAALERRVENGDSIFDNVDAGVWFRDCHTEVDQPVQGTVEGVIPSWIDGVLIRNGPGSWNVGEESFDHLFDCSGLLHRFKISSGLVTYQCKFIKSESYIKNHAARRIVVTGFGTRFVPDPCASIFQRIATLFKPGSDNTLVSVYPIQDQVYALGDSNYMHRIDPATLDTLGKIDLAGDVTILHQTSHPLTTSDGETFNLGVTLRPTGPRYCILQLNDVSDLSFQTIFHVLDKTNGSVVHRFQADSFFYLHIINAYEDTNDGIVVDICCYRNPAMLDCMYREALKNIHSTPRYAQMFRARPLRFRLDLASPRTAPTGKVRPSVICDVGCETPRMNGQHQGRSYTYFYAISADIDRDNPGTLIKVNVQNNTCKSWSQKDVYPSEPVFVATPNARKEDEGVLLSVLLWSHHPTRVSLLVLNARTMQELGRVNFTTPTPVPKCLHGWYFPHERKDA</sequence>
<dbReference type="GeneID" id="103520924"/>
<proteinExistence type="inferred from homology"/>
<dbReference type="AlphaFoldDB" id="A0A3Q0JGZ4"/>
<reference evidence="7" key="1">
    <citation type="submission" date="2025-08" db="UniProtKB">
        <authorList>
            <consortium name="RefSeq"/>
        </authorList>
    </citation>
    <scope>IDENTIFICATION</scope>
</reference>
<evidence type="ECO:0000256" key="1">
    <source>
        <dbReference type="ARBA" id="ARBA00006787"/>
    </source>
</evidence>
<dbReference type="GO" id="GO:0010436">
    <property type="term" value="F:carotenoid dioxygenase activity"/>
    <property type="evidence" value="ECO:0007669"/>
    <property type="project" value="TreeGrafter"/>
</dbReference>
<keyword evidence="6" id="KW-1185">Reference proteome</keyword>
<dbReference type="PANTHER" id="PTHR10543">
    <property type="entry name" value="BETA-CAROTENE DIOXYGENASE"/>
    <property type="match status" value="1"/>
</dbReference>
<dbReference type="PANTHER" id="PTHR10543:SF24">
    <property type="entry name" value="CAROTENOID ISOMEROOXYGENASE"/>
    <property type="match status" value="1"/>
</dbReference>
<feature type="binding site" evidence="5">
    <location>
        <position position="464"/>
    </location>
    <ligand>
        <name>Fe cation</name>
        <dbReference type="ChEBI" id="CHEBI:24875"/>
        <note>catalytic</note>
    </ligand>
</feature>
<dbReference type="GO" id="GO:0016121">
    <property type="term" value="P:carotene catabolic process"/>
    <property type="evidence" value="ECO:0007669"/>
    <property type="project" value="TreeGrafter"/>
</dbReference>
<evidence type="ECO:0000256" key="5">
    <source>
        <dbReference type="PIRSR" id="PIRSR604294-1"/>
    </source>
</evidence>
<dbReference type="Proteomes" id="UP000079169">
    <property type="component" value="Unplaced"/>
</dbReference>
<evidence type="ECO:0000256" key="4">
    <source>
        <dbReference type="ARBA" id="ARBA00023004"/>
    </source>
</evidence>
<dbReference type="STRING" id="121845.A0A3Q0JGZ4"/>
<evidence type="ECO:0000313" key="6">
    <source>
        <dbReference type="Proteomes" id="UP000079169"/>
    </source>
</evidence>
<accession>A0A3Q0JGZ4</accession>
<dbReference type="GO" id="GO:0046872">
    <property type="term" value="F:metal ion binding"/>
    <property type="evidence" value="ECO:0007669"/>
    <property type="project" value="UniProtKB-KW"/>
</dbReference>
<comment type="similarity">
    <text evidence="1">Belongs to the carotenoid oxygenase family.</text>
</comment>
<dbReference type="GO" id="GO:0003834">
    <property type="term" value="F:beta-carotene 15,15'-dioxygenase activity"/>
    <property type="evidence" value="ECO:0007669"/>
    <property type="project" value="TreeGrafter"/>
</dbReference>
<dbReference type="KEGG" id="dci:103520924"/>
<evidence type="ECO:0000256" key="2">
    <source>
        <dbReference type="ARBA" id="ARBA00022723"/>
    </source>
</evidence>